<name>A0A512HM16_9HYPH</name>
<protein>
    <submittedName>
        <fullName evidence="1">Uncharacterized protein</fullName>
    </submittedName>
</protein>
<proteinExistence type="predicted"/>
<dbReference type="EMBL" id="BJZP01000020">
    <property type="protein sequence ID" value="GEO86493.1"/>
    <property type="molecule type" value="Genomic_DNA"/>
</dbReference>
<reference evidence="1 2" key="1">
    <citation type="submission" date="2019-07" db="EMBL/GenBank/DDBJ databases">
        <title>Whole genome shotgun sequence of Rhizobium naphthalenivorans NBRC 107585.</title>
        <authorList>
            <person name="Hosoyama A."/>
            <person name="Uohara A."/>
            <person name="Ohji S."/>
            <person name="Ichikawa N."/>
        </authorList>
    </citation>
    <scope>NUCLEOTIDE SEQUENCE [LARGE SCALE GENOMIC DNA]</scope>
    <source>
        <strain evidence="1 2">NBRC 107585</strain>
    </source>
</reference>
<organism evidence="1 2">
    <name type="scientific">Ciceribacter naphthalenivorans</name>
    <dbReference type="NCBI Taxonomy" id="1118451"/>
    <lineage>
        <taxon>Bacteria</taxon>
        <taxon>Pseudomonadati</taxon>
        <taxon>Pseudomonadota</taxon>
        <taxon>Alphaproteobacteria</taxon>
        <taxon>Hyphomicrobiales</taxon>
        <taxon>Rhizobiaceae</taxon>
        <taxon>Ciceribacter</taxon>
    </lineage>
</organism>
<dbReference type="AlphaFoldDB" id="A0A512HM16"/>
<comment type="caution">
    <text evidence="1">The sequence shown here is derived from an EMBL/GenBank/DDBJ whole genome shotgun (WGS) entry which is preliminary data.</text>
</comment>
<sequence>MFVRDPVFCSEGPRRDCTGGLTLATWATKAEPIGVEMDLPDFFADVPTITMRDPVAVFLDAWERGVIAYTYADVVKLAGHSIAIRDRIILICRQIEVSC</sequence>
<evidence type="ECO:0000313" key="2">
    <source>
        <dbReference type="Proteomes" id="UP000321717"/>
    </source>
</evidence>
<dbReference type="Proteomes" id="UP000321717">
    <property type="component" value="Unassembled WGS sequence"/>
</dbReference>
<accession>A0A512HM16</accession>
<gene>
    <name evidence="1" type="ORF">RNA01_34250</name>
</gene>
<evidence type="ECO:0000313" key="1">
    <source>
        <dbReference type="EMBL" id="GEO86493.1"/>
    </source>
</evidence>
<keyword evidence="2" id="KW-1185">Reference proteome</keyword>